<reference evidence="7" key="1">
    <citation type="submission" date="2018-05" db="EMBL/GenBank/DDBJ databases">
        <title>Genome Sequencing of selected type strains of the family Eggerthellaceae.</title>
        <authorList>
            <person name="Danylec N."/>
            <person name="Stoll D.A."/>
            <person name="Doetsch A."/>
            <person name="Huch M."/>
        </authorList>
    </citation>
    <scope>NUCLEOTIDE SEQUENCE [LARGE SCALE GENOMIC DNA]</scope>
    <source>
        <strain evidence="7">DSM 22006</strain>
    </source>
</reference>
<dbReference type="PANTHER" id="PTHR44688">
    <property type="entry name" value="DNA-BINDING TRANSCRIPTIONAL ACTIVATOR DEVR_DOSR"/>
    <property type="match status" value="1"/>
</dbReference>
<keyword evidence="1" id="KW-0805">Transcription regulation</keyword>
<dbReference type="GO" id="GO:0003677">
    <property type="term" value="F:DNA binding"/>
    <property type="evidence" value="ECO:0007669"/>
    <property type="project" value="UniProtKB-KW"/>
</dbReference>
<feature type="region of interest" description="Disordered" evidence="4">
    <location>
        <begin position="21"/>
        <end position="86"/>
    </location>
</feature>
<proteinExistence type="predicted"/>
<dbReference type="InterPro" id="IPR000792">
    <property type="entry name" value="Tscrpt_reg_LuxR_C"/>
</dbReference>
<dbReference type="InterPro" id="IPR036388">
    <property type="entry name" value="WH-like_DNA-bd_sf"/>
</dbReference>
<dbReference type="AlphaFoldDB" id="A0A3N0I8D6"/>
<dbReference type="InterPro" id="IPR016032">
    <property type="entry name" value="Sig_transdc_resp-reg_C-effctor"/>
</dbReference>
<dbReference type="PROSITE" id="PS50043">
    <property type="entry name" value="HTH_LUXR_2"/>
    <property type="match status" value="1"/>
</dbReference>
<gene>
    <name evidence="6" type="ORF">DMP05_08675</name>
</gene>
<dbReference type="PRINTS" id="PR00038">
    <property type="entry name" value="HTHLUXR"/>
</dbReference>
<dbReference type="Gene3D" id="1.10.10.10">
    <property type="entry name" value="Winged helix-like DNA-binding domain superfamily/Winged helix DNA-binding domain"/>
    <property type="match status" value="1"/>
</dbReference>
<evidence type="ECO:0000256" key="3">
    <source>
        <dbReference type="ARBA" id="ARBA00023163"/>
    </source>
</evidence>
<evidence type="ECO:0000256" key="1">
    <source>
        <dbReference type="ARBA" id="ARBA00023015"/>
    </source>
</evidence>
<dbReference type="CDD" id="cd06170">
    <property type="entry name" value="LuxR_C_like"/>
    <property type="match status" value="1"/>
</dbReference>
<dbReference type="EMBL" id="QIBZ01000018">
    <property type="protein sequence ID" value="RNM33285.1"/>
    <property type="molecule type" value="Genomic_DNA"/>
</dbReference>
<dbReference type="SUPFAM" id="SSF46894">
    <property type="entry name" value="C-terminal effector domain of the bipartite response regulators"/>
    <property type="match status" value="1"/>
</dbReference>
<dbReference type="SMART" id="SM00421">
    <property type="entry name" value="HTH_LUXR"/>
    <property type="match status" value="1"/>
</dbReference>
<dbReference type="Pfam" id="PF00196">
    <property type="entry name" value="GerE"/>
    <property type="match status" value="1"/>
</dbReference>
<feature type="compositionally biased region" description="Polar residues" evidence="4">
    <location>
        <begin position="55"/>
        <end position="74"/>
    </location>
</feature>
<evidence type="ECO:0000259" key="5">
    <source>
        <dbReference type="PROSITE" id="PS50043"/>
    </source>
</evidence>
<keyword evidence="7" id="KW-1185">Reference proteome</keyword>
<name>A0A3N0I8D6_9ACTN</name>
<feature type="domain" description="HTH luxR-type" evidence="5">
    <location>
        <begin position="91"/>
        <end position="156"/>
    </location>
</feature>
<feature type="compositionally biased region" description="Basic and acidic residues" evidence="4">
    <location>
        <begin position="21"/>
        <end position="42"/>
    </location>
</feature>
<protein>
    <recommendedName>
        <fullName evidence="5">HTH luxR-type domain-containing protein</fullName>
    </recommendedName>
</protein>
<dbReference type="Proteomes" id="UP000271472">
    <property type="component" value="Unassembled WGS sequence"/>
</dbReference>
<evidence type="ECO:0000256" key="2">
    <source>
        <dbReference type="ARBA" id="ARBA00023125"/>
    </source>
</evidence>
<evidence type="ECO:0000313" key="7">
    <source>
        <dbReference type="Proteomes" id="UP000271472"/>
    </source>
</evidence>
<accession>A0A3N0I8D6</accession>
<keyword evidence="3" id="KW-0804">Transcription</keyword>
<dbReference type="GO" id="GO:0006355">
    <property type="term" value="P:regulation of DNA-templated transcription"/>
    <property type="evidence" value="ECO:0007669"/>
    <property type="project" value="InterPro"/>
</dbReference>
<evidence type="ECO:0000313" key="6">
    <source>
        <dbReference type="EMBL" id="RNM33285.1"/>
    </source>
</evidence>
<evidence type="ECO:0000256" key="4">
    <source>
        <dbReference type="SAM" id="MobiDB-lite"/>
    </source>
</evidence>
<sequence length="157" mass="17382">MCACLNIISGIECVETEHAAKMDASKEIRQSRMSASKEERGADLNAGARSETDGRSSLNDSLDSKAPNSSTEPSTPFGDGPIKSIDECCEQVGEQHGLTPREREIFAMLAKGRNGRFIMEHYVISRNTVKSHIKHIYSKLDVHSQQELIDMVESELE</sequence>
<keyword evidence="2" id="KW-0238">DNA-binding</keyword>
<comment type="caution">
    <text evidence="6">The sequence shown here is derived from an EMBL/GenBank/DDBJ whole genome shotgun (WGS) entry which is preliminary data.</text>
</comment>
<dbReference type="PANTHER" id="PTHR44688:SF16">
    <property type="entry name" value="DNA-BINDING TRANSCRIPTIONAL ACTIVATOR DEVR_DOSR"/>
    <property type="match status" value="1"/>
</dbReference>
<organism evidence="6 7">
    <name type="scientific">Slackia isoflavoniconvertens</name>
    <dbReference type="NCBI Taxonomy" id="572010"/>
    <lineage>
        <taxon>Bacteria</taxon>
        <taxon>Bacillati</taxon>
        <taxon>Actinomycetota</taxon>
        <taxon>Coriobacteriia</taxon>
        <taxon>Eggerthellales</taxon>
        <taxon>Eggerthellaceae</taxon>
        <taxon>Slackia</taxon>
    </lineage>
</organism>
<dbReference type="OrthoDB" id="3178177at2"/>